<comment type="similarity">
    <text evidence="1 10">Belongs to the methyltransferase superfamily.</text>
</comment>
<sequence length="624" mass="70479">MGNGFALRSAFDSKSGRMIVLLLLVMAASFYGGTLFRNQAPIFFSQLSSVNSSSLGSSAFTNKVALTYRKAPILIPETGLDVCPLTVNEYIPCHNVSYVKQLQNLDLSRREELERHCPPLEKRLFCLVPPPEDYKIPIKWPTSRDYVWRSNVNHTHLAEVKGGQNWVHEKGQLWWFPGGGTHFKHGAPEYIQRLGDMITNETGDLRSAGVVQVLDVGCGVASFSAYLLPLDIQTMSFAPKDGHENQIQFALERGIGAMISAIATKQLPYPSSSFEMVHCSRCRVDWHENDGILLKEVNRLLRSKGYFVYSAPPAYRKDKNYPMIWDKLVNITSAMCWKLIARKVQTAIWKKDDDQSCLLRNADQNVIDICDAVDDSTPSWNTPLRKCVQVRGSQTHSQELPSRPQRLSVYSESLSRIGISPEEFNSDTTFWQDQIAHYWKLLKVNETEVRNIMDMNAFCGGFAVALSASPVWVMSIVPVSMKNTLSAIFDRGLVGAFHDWCEPFSTYPRTYDLLHANHLFSHYKNGGEGCLLEDIMLEMDRIARPQDTSTKSCIKLLAKGSPNPILVLEKEKSSTDPNQGWHLDLLSSEMKIPSSQESKLSLQNFCGRLNRARSKIKKRRENLS</sequence>
<dbReference type="AlphaFoldDB" id="A0A2P5AWZ1"/>
<evidence type="ECO:0000256" key="2">
    <source>
        <dbReference type="ARBA" id="ARBA00022603"/>
    </source>
</evidence>
<dbReference type="Pfam" id="PF03141">
    <property type="entry name" value="Methyltransf_29"/>
    <property type="match status" value="1"/>
</dbReference>
<dbReference type="Gene3D" id="3.40.50.150">
    <property type="entry name" value="Vaccinia Virus protein VP39"/>
    <property type="match status" value="1"/>
</dbReference>
<evidence type="ECO:0000256" key="5">
    <source>
        <dbReference type="ARBA" id="ARBA00022968"/>
    </source>
</evidence>
<dbReference type="EMBL" id="JXTB01000425">
    <property type="protein sequence ID" value="PON41026.1"/>
    <property type="molecule type" value="Genomic_DNA"/>
</dbReference>
<name>A0A2P5AWZ1_PARAD</name>
<dbReference type="PANTHER" id="PTHR10108">
    <property type="entry name" value="SAM-DEPENDENT METHYLTRANSFERASE"/>
    <property type="match status" value="1"/>
</dbReference>
<keyword evidence="12" id="KW-1185">Reference proteome</keyword>
<dbReference type="GO" id="GO:0032259">
    <property type="term" value="P:methylation"/>
    <property type="evidence" value="ECO:0007669"/>
    <property type="project" value="UniProtKB-KW"/>
</dbReference>
<gene>
    <name evidence="11" type="ORF">PanWU01x14_292830</name>
</gene>
<evidence type="ECO:0000256" key="9">
    <source>
        <dbReference type="ARBA" id="ARBA00060399"/>
    </source>
</evidence>
<evidence type="ECO:0000256" key="1">
    <source>
        <dbReference type="ARBA" id="ARBA00008361"/>
    </source>
</evidence>
<dbReference type="InterPro" id="IPR004159">
    <property type="entry name" value="Put_SAM_MeTrfase"/>
</dbReference>
<protein>
    <recommendedName>
        <fullName evidence="10">Methyltransferase</fullName>
        <ecNumber evidence="10">2.1.1.-</ecNumber>
    </recommendedName>
</protein>
<comment type="caution">
    <text evidence="11">The sequence shown here is derived from an EMBL/GenBank/DDBJ whole genome shotgun (WGS) entry which is preliminary data.</text>
</comment>
<dbReference type="GO" id="GO:0008168">
    <property type="term" value="F:methyltransferase activity"/>
    <property type="evidence" value="ECO:0007669"/>
    <property type="project" value="UniProtKB-UniRule"/>
</dbReference>
<evidence type="ECO:0000256" key="7">
    <source>
        <dbReference type="ARBA" id="ARBA00023136"/>
    </source>
</evidence>
<evidence type="ECO:0000256" key="6">
    <source>
        <dbReference type="ARBA" id="ARBA00022989"/>
    </source>
</evidence>
<evidence type="ECO:0000256" key="10">
    <source>
        <dbReference type="RuleBase" id="RU366043"/>
    </source>
</evidence>
<keyword evidence="5 10" id="KW-0735">Signal-anchor</keyword>
<keyword evidence="7" id="KW-0472">Membrane</keyword>
<dbReference type="EC" id="2.1.1.-" evidence="10"/>
<evidence type="ECO:0000313" key="12">
    <source>
        <dbReference type="Proteomes" id="UP000237105"/>
    </source>
</evidence>
<keyword evidence="8 10" id="KW-0325">Glycoprotein</keyword>
<dbReference type="Proteomes" id="UP000237105">
    <property type="component" value="Unassembled WGS sequence"/>
</dbReference>
<keyword evidence="3 10" id="KW-0808">Transferase</keyword>
<evidence type="ECO:0000256" key="3">
    <source>
        <dbReference type="ARBA" id="ARBA00022679"/>
    </source>
</evidence>
<dbReference type="GO" id="GO:0005768">
    <property type="term" value="C:endosome"/>
    <property type="evidence" value="ECO:0007669"/>
    <property type="project" value="TreeGrafter"/>
</dbReference>
<evidence type="ECO:0000313" key="11">
    <source>
        <dbReference type="EMBL" id="PON41026.1"/>
    </source>
</evidence>
<keyword evidence="2 10" id="KW-0489">Methyltransferase</keyword>
<evidence type="ECO:0000256" key="8">
    <source>
        <dbReference type="ARBA" id="ARBA00023180"/>
    </source>
</evidence>
<dbReference type="SUPFAM" id="SSF53335">
    <property type="entry name" value="S-adenosyl-L-methionine-dependent methyltransferases"/>
    <property type="match status" value="1"/>
</dbReference>
<dbReference type="OrthoDB" id="2013972at2759"/>
<accession>A0A2P5AWZ1</accession>
<dbReference type="STRING" id="3476.A0A2P5AWZ1"/>
<evidence type="ECO:0000256" key="4">
    <source>
        <dbReference type="ARBA" id="ARBA00022692"/>
    </source>
</evidence>
<keyword evidence="6" id="KW-1133">Transmembrane helix</keyword>
<dbReference type="InterPro" id="IPR029063">
    <property type="entry name" value="SAM-dependent_MTases_sf"/>
</dbReference>
<dbReference type="PANTHER" id="PTHR10108:SF37">
    <property type="entry name" value="METHYLTRANSFERASE PMT6-RELATED"/>
    <property type="match status" value="1"/>
</dbReference>
<dbReference type="GO" id="GO:0005802">
    <property type="term" value="C:trans-Golgi network"/>
    <property type="evidence" value="ECO:0007669"/>
    <property type="project" value="TreeGrafter"/>
</dbReference>
<proteinExistence type="inferred from homology"/>
<keyword evidence="4" id="KW-0812">Transmembrane</keyword>
<organism evidence="11 12">
    <name type="scientific">Parasponia andersonii</name>
    <name type="common">Sponia andersonii</name>
    <dbReference type="NCBI Taxonomy" id="3476"/>
    <lineage>
        <taxon>Eukaryota</taxon>
        <taxon>Viridiplantae</taxon>
        <taxon>Streptophyta</taxon>
        <taxon>Embryophyta</taxon>
        <taxon>Tracheophyta</taxon>
        <taxon>Spermatophyta</taxon>
        <taxon>Magnoliopsida</taxon>
        <taxon>eudicotyledons</taxon>
        <taxon>Gunneridae</taxon>
        <taxon>Pentapetalae</taxon>
        <taxon>rosids</taxon>
        <taxon>fabids</taxon>
        <taxon>Rosales</taxon>
        <taxon>Cannabaceae</taxon>
        <taxon>Parasponia</taxon>
    </lineage>
</organism>
<reference evidence="12" key="1">
    <citation type="submission" date="2016-06" db="EMBL/GenBank/DDBJ databases">
        <title>Parallel loss of symbiosis genes in relatives of nitrogen-fixing non-legume Parasponia.</title>
        <authorList>
            <person name="Van Velzen R."/>
            <person name="Holmer R."/>
            <person name="Bu F."/>
            <person name="Rutten L."/>
            <person name="Van Zeijl A."/>
            <person name="Liu W."/>
            <person name="Santuari L."/>
            <person name="Cao Q."/>
            <person name="Sharma T."/>
            <person name="Shen D."/>
            <person name="Roswanjaya Y."/>
            <person name="Wardhani T."/>
            <person name="Kalhor M.S."/>
            <person name="Jansen J."/>
            <person name="Van den Hoogen J."/>
            <person name="Gungor B."/>
            <person name="Hartog M."/>
            <person name="Hontelez J."/>
            <person name="Verver J."/>
            <person name="Yang W.-C."/>
            <person name="Schijlen E."/>
            <person name="Repin R."/>
            <person name="Schilthuizen M."/>
            <person name="Schranz E."/>
            <person name="Heidstra R."/>
            <person name="Miyata K."/>
            <person name="Fedorova E."/>
            <person name="Kohlen W."/>
            <person name="Bisseling T."/>
            <person name="Smit S."/>
            <person name="Geurts R."/>
        </authorList>
    </citation>
    <scope>NUCLEOTIDE SEQUENCE [LARGE SCALE GENOMIC DNA]</scope>
    <source>
        <strain evidence="12">cv. WU1-14</strain>
    </source>
</reference>
<dbReference type="FunFam" id="3.40.50.150:FF:000170">
    <property type="entry name" value="Probable methyltransferase PMT6"/>
    <property type="match status" value="1"/>
</dbReference>
<comment type="subcellular location">
    <subcellularLocation>
        <location evidence="9">Endomembrane system</location>
        <topology evidence="9">Single-pass type II membrane protein</topology>
    </subcellularLocation>
    <subcellularLocation>
        <location evidence="10">Membrane</location>
        <topology evidence="10">Single-pass type II membrane protein</topology>
    </subcellularLocation>
</comment>
<dbReference type="GO" id="GO:0016020">
    <property type="term" value="C:membrane"/>
    <property type="evidence" value="ECO:0007669"/>
    <property type="project" value="UniProtKB-SubCell"/>
</dbReference>